<comment type="caution">
    <text evidence="7">The sequence shown here is derived from an EMBL/GenBank/DDBJ whole genome shotgun (WGS) entry which is preliminary data.</text>
</comment>
<comment type="similarity">
    <text evidence="2">Belongs to the CRISPR system Cmr5 family.</text>
</comment>
<gene>
    <name evidence="7" type="ORF">BWK73_07345</name>
</gene>
<name>A0A1Y1QW37_9GAMM</name>
<dbReference type="SUPFAM" id="SSF158568">
    <property type="entry name" value="AF1862-like"/>
    <property type="match status" value="1"/>
</dbReference>
<accession>A0A1Y1QW37</accession>
<dbReference type="NCBIfam" id="TIGR01881">
    <property type="entry name" value="cas_Cmr5"/>
    <property type="match status" value="1"/>
</dbReference>
<evidence type="ECO:0000256" key="3">
    <source>
        <dbReference type="ARBA" id="ARBA00022490"/>
    </source>
</evidence>
<dbReference type="Gene3D" id="1.10.520.30">
    <property type="entry name" value="AF1862-like domain"/>
    <property type="match status" value="1"/>
</dbReference>
<dbReference type="Proteomes" id="UP000192491">
    <property type="component" value="Unassembled WGS sequence"/>
</dbReference>
<dbReference type="InterPro" id="IPR010160">
    <property type="entry name" value="CRISPR-assoc_prot_Cmr5"/>
</dbReference>
<dbReference type="Pfam" id="PF09701">
    <property type="entry name" value="Cas_Cmr5"/>
    <property type="match status" value="1"/>
</dbReference>
<feature type="region of interest" description="Disordered" evidence="6">
    <location>
        <begin position="1"/>
        <end position="21"/>
    </location>
</feature>
<evidence type="ECO:0000313" key="8">
    <source>
        <dbReference type="Proteomes" id="UP000192491"/>
    </source>
</evidence>
<dbReference type="CDD" id="cd09749">
    <property type="entry name" value="Cmr5_III-B"/>
    <property type="match status" value="1"/>
</dbReference>
<evidence type="ECO:0000256" key="2">
    <source>
        <dbReference type="ARBA" id="ARBA00006161"/>
    </source>
</evidence>
<evidence type="ECO:0000256" key="4">
    <source>
        <dbReference type="ARBA" id="ARBA00023118"/>
    </source>
</evidence>
<dbReference type="InterPro" id="IPR023101">
    <property type="entry name" value="AF1862-like_dom_sf"/>
</dbReference>
<evidence type="ECO:0000256" key="6">
    <source>
        <dbReference type="SAM" id="MobiDB-lite"/>
    </source>
</evidence>
<sequence>MMQTIQQQRAKHALNKVKSAADNPQIDNEKFKSYASNLPAMIHMNGLGQAAAFFKSKGNSSPEHAELYNILSNWLCRHDNDPQIQQDMPIQPYNGCANLLIGITTQDMHQYRLAQAEAQALMDWVKKFAKAFMITEGDE</sequence>
<keyword evidence="4" id="KW-0051">Antiviral defense</keyword>
<dbReference type="GO" id="GO:0005737">
    <property type="term" value="C:cytoplasm"/>
    <property type="evidence" value="ECO:0007669"/>
    <property type="project" value="UniProtKB-SubCell"/>
</dbReference>
<evidence type="ECO:0000256" key="5">
    <source>
        <dbReference type="ARBA" id="ARBA00030001"/>
    </source>
</evidence>
<evidence type="ECO:0000313" key="7">
    <source>
        <dbReference type="EMBL" id="OQX15235.1"/>
    </source>
</evidence>
<reference evidence="7 8" key="1">
    <citation type="submission" date="2017-01" db="EMBL/GenBank/DDBJ databases">
        <title>Novel large sulfur bacteria in the metagenomes of groundwater-fed chemosynthetic microbial mats in the Lake Huron basin.</title>
        <authorList>
            <person name="Sharrar A.M."/>
            <person name="Flood B.E."/>
            <person name="Bailey J.V."/>
            <person name="Jones D.S."/>
            <person name="Biddanda B."/>
            <person name="Ruberg S.A."/>
            <person name="Marcus D.N."/>
            <person name="Dick G.J."/>
        </authorList>
    </citation>
    <scope>NUCLEOTIDE SEQUENCE [LARGE SCALE GENOMIC DNA]</scope>
    <source>
        <strain evidence="7">A8</strain>
    </source>
</reference>
<proteinExistence type="inferred from homology"/>
<evidence type="ECO:0000256" key="1">
    <source>
        <dbReference type="ARBA" id="ARBA00004496"/>
    </source>
</evidence>
<keyword evidence="3" id="KW-0963">Cytoplasm</keyword>
<dbReference type="AlphaFoldDB" id="A0A1Y1QW37"/>
<protein>
    <recommendedName>
        <fullName evidence="5">CRISPR type III-B/RAMP module-associated protein Cmr5</fullName>
    </recommendedName>
</protein>
<dbReference type="EMBL" id="MTEJ01000017">
    <property type="protein sequence ID" value="OQX15235.1"/>
    <property type="molecule type" value="Genomic_DNA"/>
</dbReference>
<organism evidence="7 8">
    <name type="scientific">Thiothrix lacustris</name>
    <dbReference type="NCBI Taxonomy" id="525917"/>
    <lineage>
        <taxon>Bacteria</taxon>
        <taxon>Pseudomonadati</taxon>
        <taxon>Pseudomonadota</taxon>
        <taxon>Gammaproteobacteria</taxon>
        <taxon>Thiotrichales</taxon>
        <taxon>Thiotrichaceae</taxon>
        <taxon>Thiothrix</taxon>
    </lineage>
</organism>
<comment type="subcellular location">
    <subcellularLocation>
        <location evidence="1">Cytoplasm</location>
    </subcellularLocation>
</comment>
<dbReference type="GO" id="GO:0051607">
    <property type="term" value="P:defense response to virus"/>
    <property type="evidence" value="ECO:0007669"/>
    <property type="project" value="UniProtKB-KW"/>
</dbReference>